<reference evidence="1" key="2">
    <citation type="journal article" date="2015" name="Fish Shellfish Immunol.">
        <title>Early steps in the European eel (Anguilla anguilla)-Vibrio vulnificus interaction in the gills: Role of the RtxA13 toxin.</title>
        <authorList>
            <person name="Callol A."/>
            <person name="Pajuelo D."/>
            <person name="Ebbesson L."/>
            <person name="Teles M."/>
            <person name="MacKenzie S."/>
            <person name="Amaro C."/>
        </authorList>
    </citation>
    <scope>NUCLEOTIDE SEQUENCE</scope>
</reference>
<organism evidence="1">
    <name type="scientific">Anguilla anguilla</name>
    <name type="common">European freshwater eel</name>
    <name type="synonym">Muraena anguilla</name>
    <dbReference type="NCBI Taxonomy" id="7936"/>
    <lineage>
        <taxon>Eukaryota</taxon>
        <taxon>Metazoa</taxon>
        <taxon>Chordata</taxon>
        <taxon>Craniata</taxon>
        <taxon>Vertebrata</taxon>
        <taxon>Euteleostomi</taxon>
        <taxon>Actinopterygii</taxon>
        <taxon>Neopterygii</taxon>
        <taxon>Teleostei</taxon>
        <taxon>Anguilliformes</taxon>
        <taxon>Anguillidae</taxon>
        <taxon>Anguilla</taxon>
    </lineage>
</organism>
<evidence type="ECO:0000313" key="1">
    <source>
        <dbReference type="EMBL" id="JAH00683.1"/>
    </source>
</evidence>
<sequence>MIYLIGRHHFCPDASDPAVWQPFIKVSVWPMQLSLRMLHTAVL</sequence>
<proteinExistence type="predicted"/>
<accession>A0A0E9P9Z6</accession>
<reference evidence="1" key="1">
    <citation type="submission" date="2014-11" db="EMBL/GenBank/DDBJ databases">
        <authorList>
            <person name="Amaro Gonzalez C."/>
        </authorList>
    </citation>
    <scope>NUCLEOTIDE SEQUENCE</scope>
</reference>
<dbReference type="EMBL" id="GBXM01107894">
    <property type="protein sequence ID" value="JAH00683.1"/>
    <property type="molecule type" value="Transcribed_RNA"/>
</dbReference>
<dbReference type="AlphaFoldDB" id="A0A0E9P9Z6"/>
<name>A0A0E9P9Z6_ANGAN</name>
<protein>
    <submittedName>
        <fullName evidence="1">Uncharacterized protein</fullName>
    </submittedName>
</protein>